<evidence type="ECO:0000256" key="1">
    <source>
        <dbReference type="SAM" id="MobiDB-lite"/>
    </source>
</evidence>
<comment type="caution">
    <text evidence="2">The sequence shown here is derived from an EMBL/GenBank/DDBJ whole genome shotgun (WGS) entry which is preliminary data.</text>
</comment>
<dbReference type="Proteomes" id="UP001237642">
    <property type="component" value="Unassembled WGS sequence"/>
</dbReference>
<feature type="compositionally biased region" description="Basic and acidic residues" evidence="1">
    <location>
        <begin position="127"/>
        <end position="139"/>
    </location>
</feature>
<gene>
    <name evidence="2" type="ORF">POM88_008199</name>
</gene>
<evidence type="ECO:0000313" key="2">
    <source>
        <dbReference type="EMBL" id="KAK1398336.1"/>
    </source>
</evidence>
<feature type="region of interest" description="Disordered" evidence="1">
    <location>
        <begin position="73"/>
        <end position="140"/>
    </location>
</feature>
<feature type="compositionally biased region" description="Basic and acidic residues" evidence="1">
    <location>
        <begin position="31"/>
        <end position="40"/>
    </location>
</feature>
<accession>A0AAD8J900</accession>
<keyword evidence="3" id="KW-1185">Reference proteome</keyword>
<dbReference type="AlphaFoldDB" id="A0AAD8J900"/>
<feature type="region of interest" description="Disordered" evidence="1">
    <location>
        <begin position="1"/>
        <end position="61"/>
    </location>
</feature>
<feature type="compositionally biased region" description="Polar residues" evidence="1">
    <location>
        <begin position="7"/>
        <end position="17"/>
    </location>
</feature>
<dbReference type="EMBL" id="JAUIZM010000002">
    <property type="protein sequence ID" value="KAK1398336.1"/>
    <property type="molecule type" value="Genomic_DNA"/>
</dbReference>
<feature type="compositionally biased region" description="Basic and acidic residues" evidence="1">
    <location>
        <begin position="100"/>
        <end position="117"/>
    </location>
</feature>
<dbReference type="PANTHER" id="PTHR46519:SF3">
    <property type="entry name" value="RING_U-BOX SUPERFAMILY PROTEIN"/>
    <property type="match status" value="1"/>
</dbReference>
<evidence type="ECO:0000313" key="3">
    <source>
        <dbReference type="Proteomes" id="UP001237642"/>
    </source>
</evidence>
<dbReference type="PANTHER" id="PTHR46519">
    <property type="entry name" value="RING/U-BOX SUPERFAMILY PROTEIN"/>
    <property type="match status" value="1"/>
</dbReference>
<organism evidence="2 3">
    <name type="scientific">Heracleum sosnowskyi</name>
    <dbReference type="NCBI Taxonomy" id="360622"/>
    <lineage>
        <taxon>Eukaryota</taxon>
        <taxon>Viridiplantae</taxon>
        <taxon>Streptophyta</taxon>
        <taxon>Embryophyta</taxon>
        <taxon>Tracheophyta</taxon>
        <taxon>Spermatophyta</taxon>
        <taxon>Magnoliopsida</taxon>
        <taxon>eudicotyledons</taxon>
        <taxon>Gunneridae</taxon>
        <taxon>Pentapetalae</taxon>
        <taxon>asterids</taxon>
        <taxon>campanulids</taxon>
        <taxon>Apiales</taxon>
        <taxon>Apiaceae</taxon>
        <taxon>Apioideae</taxon>
        <taxon>apioid superclade</taxon>
        <taxon>Tordylieae</taxon>
        <taxon>Tordyliinae</taxon>
        <taxon>Heracleum</taxon>
    </lineage>
</organism>
<reference evidence="2" key="2">
    <citation type="submission" date="2023-05" db="EMBL/GenBank/DDBJ databases">
        <authorList>
            <person name="Schelkunov M.I."/>
        </authorList>
    </citation>
    <scope>NUCLEOTIDE SEQUENCE</scope>
    <source>
        <strain evidence="2">Hsosn_3</strain>
        <tissue evidence="2">Leaf</tissue>
    </source>
</reference>
<reference evidence="2" key="1">
    <citation type="submission" date="2023-02" db="EMBL/GenBank/DDBJ databases">
        <title>Genome of toxic invasive species Heracleum sosnowskyi carries increased number of genes despite the absence of recent whole-genome duplications.</title>
        <authorList>
            <person name="Schelkunov M."/>
            <person name="Shtratnikova V."/>
            <person name="Makarenko M."/>
            <person name="Klepikova A."/>
            <person name="Omelchenko D."/>
            <person name="Novikova G."/>
            <person name="Obukhova E."/>
            <person name="Bogdanov V."/>
            <person name="Penin A."/>
            <person name="Logacheva M."/>
        </authorList>
    </citation>
    <scope>NUCLEOTIDE SEQUENCE</scope>
    <source>
        <strain evidence="2">Hsosn_3</strain>
        <tissue evidence="2">Leaf</tissue>
    </source>
</reference>
<proteinExistence type="predicted"/>
<protein>
    <submittedName>
        <fullName evidence="2">Uncharacterized protein</fullName>
    </submittedName>
</protein>
<sequence>MAFAGLNNVSAISNSKPQVGERSMQESLIDSNEKENEHIVSPRRLQNDHANSTSSILESTDFGKVERERVRGVFRDWQNNGRRNNTPRDSHPNNNSKAKWLGEKECERKDNPQDVRSTDSSSSAGRFLKEKTYNHEDKSSSLAASELGILRRKQTVSNLREGFLSSKLQNFVSGSVHGVQSDTLSHYDIHCYRNEHTQASSLQDIVPDELCSQSKPTREENDINIFYTEDSECSVSEGLHQQKSEALVGESLVVMEIVGRGELSSTFEFNFWITDASGNSRRSSVDGRWPETLGIEGSQEGTLLEAHLSVTQGSDPQNNEIDALCASGDIDQLEGTVIEDINWQNIPLELDDWQDSVIEDGVIDWNLLVTAVMLLE</sequence>
<feature type="compositionally biased region" description="Polar residues" evidence="1">
    <location>
        <begin position="48"/>
        <end position="58"/>
    </location>
</feature>
<name>A0AAD8J900_9APIA</name>